<protein>
    <submittedName>
        <fullName evidence="13">S-adenosylmethionine mitochondrial carrier protein</fullName>
    </submittedName>
</protein>
<keyword evidence="5" id="KW-0677">Repeat</keyword>
<feature type="repeat" description="Solcar" evidence="10">
    <location>
        <begin position="93"/>
        <end position="176"/>
    </location>
</feature>
<gene>
    <name evidence="13" type="ORF">L798_08054</name>
</gene>
<evidence type="ECO:0000313" key="14">
    <source>
        <dbReference type="Proteomes" id="UP000027135"/>
    </source>
</evidence>
<dbReference type="GO" id="GO:0005743">
    <property type="term" value="C:mitochondrial inner membrane"/>
    <property type="evidence" value="ECO:0007669"/>
    <property type="project" value="UniProtKB-SubCell"/>
</dbReference>
<accession>A0A067R464</accession>
<dbReference type="InParanoid" id="A0A067R464"/>
<sequence length="285" mass="31181">MINGMANESNLPMLTSLIAGGIAGITVDMTLFPLDTLKTRLQSPCGFFKSGGFHHLYKGVGTAAIGSIPSASVFFCTYDTIKKMFSKHVDPVYLPVIHMVAACAGETGSCLIKVPIEVVKQRQQAALDKLSPLLICRRAIEAEGYLGLYRGFITTVLREIPFVLIQFPMWEWLKAQWYYAKKKNLGVIEVAVCGSVSGGIAAAVTTPLDVAKTRIMLAEKNIYSQVDFTRFQTAAVLLSIYKERGIQGLFAGFIPRTLWITLGGAVFFGAYQTAVDFCSNLDVLR</sequence>
<evidence type="ECO:0000256" key="3">
    <source>
        <dbReference type="ARBA" id="ARBA00022448"/>
    </source>
</evidence>
<dbReference type="FunCoup" id="A0A067R464">
    <property type="interactions" value="772"/>
</dbReference>
<evidence type="ECO:0000256" key="2">
    <source>
        <dbReference type="ARBA" id="ARBA00006375"/>
    </source>
</evidence>
<comment type="subcellular location">
    <subcellularLocation>
        <location evidence="1">Mitochondrion inner membrane</location>
        <topology evidence="1">Multi-pass membrane protein</topology>
    </subcellularLocation>
</comment>
<dbReference type="InterPro" id="IPR018108">
    <property type="entry name" value="MCP_transmembrane"/>
</dbReference>
<dbReference type="SUPFAM" id="SSF103506">
    <property type="entry name" value="Mitochondrial carrier"/>
    <property type="match status" value="1"/>
</dbReference>
<dbReference type="PANTHER" id="PTHR45667">
    <property type="entry name" value="S-ADENOSYLMETHIONINE MITOCHONDRIAL CARRIER PROTEIN"/>
    <property type="match status" value="1"/>
</dbReference>
<evidence type="ECO:0000256" key="1">
    <source>
        <dbReference type="ARBA" id="ARBA00004448"/>
    </source>
</evidence>
<reference evidence="13 14" key="1">
    <citation type="journal article" date="2014" name="Nat. Commun.">
        <title>Molecular traces of alternative social organization in a termite genome.</title>
        <authorList>
            <person name="Terrapon N."/>
            <person name="Li C."/>
            <person name="Robertson H.M."/>
            <person name="Ji L."/>
            <person name="Meng X."/>
            <person name="Booth W."/>
            <person name="Chen Z."/>
            <person name="Childers C.P."/>
            <person name="Glastad K.M."/>
            <person name="Gokhale K."/>
            <person name="Gowin J."/>
            <person name="Gronenberg W."/>
            <person name="Hermansen R.A."/>
            <person name="Hu H."/>
            <person name="Hunt B.G."/>
            <person name="Huylmans A.K."/>
            <person name="Khalil S.M."/>
            <person name="Mitchell R.D."/>
            <person name="Munoz-Torres M.C."/>
            <person name="Mustard J.A."/>
            <person name="Pan H."/>
            <person name="Reese J.T."/>
            <person name="Scharf M.E."/>
            <person name="Sun F."/>
            <person name="Vogel H."/>
            <person name="Xiao J."/>
            <person name="Yang W."/>
            <person name="Yang Z."/>
            <person name="Yang Z."/>
            <person name="Zhou J."/>
            <person name="Zhu J."/>
            <person name="Brent C.S."/>
            <person name="Elsik C.G."/>
            <person name="Goodisman M.A."/>
            <person name="Liberles D.A."/>
            <person name="Roe R.M."/>
            <person name="Vargo E.L."/>
            <person name="Vilcinskas A."/>
            <person name="Wang J."/>
            <person name="Bornberg-Bauer E."/>
            <person name="Korb J."/>
            <person name="Zhang G."/>
            <person name="Liebig J."/>
        </authorList>
    </citation>
    <scope>NUCLEOTIDE SEQUENCE [LARGE SCALE GENOMIC DNA]</scope>
    <source>
        <tissue evidence="13">Whole organism</tissue>
    </source>
</reference>
<dbReference type="EMBL" id="KK852715">
    <property type="protein sequence ID" value="KDR17863.1"/>
    <property type="molecule type" value="Genomic_DNA"/>
</dbReference>
<dbReference type="AlphaFoldDB" id="A0A067R464"/>
<dbReference type="PRINTS" id="PR00926">
    <property type="entry name" value="MITOCARRIER"/>
</dbReference>
<dbReference type="STRING" id="136037.A0A067R464"/>
<dbReference type="InterPro" id="IPR023395">
    <property type="entry name" value="MCP_dom_sf"/>
</dbReference>
<evidence type="ECO:0000256" key="12">
    <source>
        <dbReference type="SAM" id="Phobius"/>
    </source>
</evidence>
<evidence type="ECO:0000256" key="4">
    <source>
        <dbReference type="ARBA" id="ARBA00022692"/>
    </source>
</evidence>
<dbReference type="FunFam" id="1.50.40.10:FF:000018">
    <property type="entry name" value="S-adenosylmethionine mitochondrial carrier protein-like"/>
    <property type="match status" value="1"/>
</dbReference>
<dbReference type="Pfam" id="PF00153">
    <property type="entry name" value="Mito_carr"/>
    <property type="match status" value="3"/>
</dbReference>
<organism evidence="13 14">
    <name type="scientific">Zootermopsis nevadensis</name>
    <name type="common">Dampwood termite</name>
    <dbReference type="NCBI Taxonomy" id="136037"/>
    <lineage>
        <taxon>Eukaryota</taxon>
        <taxon>Metazoa</taxon>
        <taxon>Ecdysozoa</taxon>
        <taxon>Arthropoda</taxon>
        <taxon>Hexapoda</taxon>
        <taxon>Insecta</taxon>
        <taxon>Pterygota</taxon>
        <taxon>Neoptera</taxon>
        <taxon>Polyneoptera</taxon>
        <taxon>Dictyoptera</taxon>
        <taxon>Blattodea</taxon>
        <taxon>Blattoidea</taxon>
        <taxon>Termitoidae</taxon>
        <taxon>Termopsidae</taxon>
        <taxon>Zootermopsis</taxon>
    </lineage>
</organism>
<evidence type="ECO:0000256" key="7">
    <source>
        <dbReference type="ARBA" id="ARBA00022989"/>
    </source>
</evidence>
<evidence type="ECO:0000313" key="13">
    <source>
        <dbReference type="EMBL" id="KDR17863.1"/>
    </source>
</evidence>
<keyword evidence="4 10" id="KW-0812">Transmembrane</keyword>
<dbReference type="GO" id="GO:0055085">
    <property type="term" value="P:transmembrane transport"/>
    <property type="evidence" value="ECO:0007669"/>
    <property type="project" value="InterPro"/>
</dbReference>
<keyword evidence="9 10" id="KW-0472">Membrane</keyword>
<dbReference type="Gene3D" id="1.50.40.10">
    <property type="entry name" value="Mitochondrial carrier domain"/>
    <property type="match status" value="1"/>
</dbReference>
<dbReference type="PROSITE" id="PS50920">
    <property type="entry name" value="SOLCAR"/>
    <property type="match status" value="3"/>
</dbReference>
<name>A0A067R464_ZOONE</name>
<evidence type="ECO:0000256" key="10">
    <source>
        <dbReference type="PROSITE-ProRule" id="PRU00282"/>
    </source>
</evidence>
<dbReference type="Proteomes" id="UP000027135">
    <property type="component" value="Unassembled WGS sequence"/>
</dbReference>
<feature type="repeat" description="Solcar" evidence="10">
    <location>
        <begin position="11"/>
        <end position="84"/>
    </location>
</feature>
<keyword evidence="6" id="KW-0999">Mitochondrion inner membrane</keyword>
<keyword evidence="7 12" id="KW-1133">Transmembrane helix</keyword>
<evidence type="ECO:0000256" key="11">
    <source>
        <dbReference type="RuleBase" id="RU000488"/>
    </source>
</evidence>
<dbReference type="OrthoDB" id="276989at2759"/>
<dbReference type="eggNOG" id="KOG0768">
    <property type="taxonomic scope" value="Eukaryota"/>
</dbReference>
<evidence type="ECO:0000256" key="9">
    <source>
        <dbReference type="ARBA" id="ARBA00023136"/>
    </source>
</evidence>
<evidence type="ECO:0000256" key="5">
    <source>
        <dbReference type="ARBA" id="ARBA00022737"/>
    </source>
</evidence>
<dbReference type="InterPro" id="IPR002067">
    <property type="entry name" value="MCP"/>
</dbReference>
<evidence type="ECO:0000256" key="6">
    <source>
        <dbReference type="ARBA" id="ARBA00022792"/>
    </source>
</evidence>
<comment type="similarity">
    <text evidence="2 11">Belongs to the mitochondrial carrier (TC 2.A.29) family.</text>
</comment>
<feature type="repeat" description="Solcar" evidence="10">
    <location>
        <begin position="185"/>
        <end position="277"/>
    </location>
</feature>
<feature type="transmembrane region" description="Helical" evidence="12">
    <location>
        <begin position="12"/>
        <end position="34"/>
    </location>
</feature>
<keyword evidence="3 11" id="KW-0813">Transport</keyword>
<proteinExistence type="inferred from homology"/>
<dbReference type="OMA" id="IGPRTMW"/>
<evidence type="ECO:0000256" key="8">
    <source>
        <dbReference type="ARBA" id="ARBA00023128"/>
    </source>
</evidence>
<keyword evidence="14" id="KW-1185">Reference proteome</keyword>
<keyword evidence="8" id="KW-0496">Mitochondrion</keyword>